<dbReference type="WBParaSite" id="nRc.2.0.1.t30769-RA">
    <property type="protein sequence ID" value="nRc.2.0.1.t30769-RA"/>
    <property type="gene ID" value="nRc.2.0.1.g30769"/>
</dbReference>
<evidence type="ECO:0000313" key="2">
    <source>
        <dbReference type="Proteomes" id="UP000887565"/>
    </source>
</evidence>
<sequence>MDVDIDIATQASSNEYTLGTELTSQDVYGQETTAPGSELTQPKAEAAKEPEDTEKLIKVIIEETPPPMVAASVPYSTARVEESDESDYVVEVEDEISAISDEEEAIEQRWARINHPQIQAKMVKASLMEIERSMIIAASFGRVQPVGAPQSSPSASICSNVTQSFQPSQAPLPSTGVWMPVRCTLPTPPIVQHIPQYHPRMPPINCQQCVMDVQRQEEICLLELVRVNLPVMLANPPPSQGQLIVQTPSSQSLPTWQATIIPATAEPPLLPPPPAQFQTSAGTQLNTERTQKT</sequence>
<dbReference type="AlphaFoldDB" id="A0A915JXM3"/>
<feature type="region of interest" description="Disordered" evidence="1">
    <location>
        <begin position="264"/>
        <end position="293"/>
    </location>
</feature>
<feature type="compositionally biased region" description="Polar residues" evidence="1">
    <location>
        <begin position="21"/>
        <end position="40"/>
    </location>
</feature>
<feature type="compositionally biased region" description="Polar residues" evidence="1">
    <location>
        <begin position="276"/>
        <end position="293"/>
    </location>
</feature>
<evidence type="ECO:0000256" key="1">
    <source>
        <dbReference type="SAM" id="MobiDB-lite"/>
    </source>
</evidence>
<evidence type="ECO:0000313" key="3">
    <source>
        <dbReference type="WBParaSite" id="nRc.2.0.1.t30769-RA"/>
    </source>
</evidence>
<name>A0A915JXM3_ROMCU</name>
<protein>
    <submittedName>
        <fullName evidence="3">Uncharacterized protein</fullName>
    </submittedName>
</protein>
<proteinExistence type="predicted"/>
<reference evidence="3" key="1">
    <citation type="submission" date="2022-11" db="UniProtKB">
        <authorList>
            <consortium name="WormBaseParasite"/>
        </authorList>
    </citation>
    <scope>IDENTIFICATION</scope>
</reference>
<feature type="region of interest" description="Disordered" evidence="1">
    <location>
        <begin position="21"/>
        <end position="51"/>
    </location>
</feature>
<accession>A0A915JXM3</accession>
<dbReference type="Proteomes" id="UP000887565">
    <property type="component" value="Unplaced"/>
</dbReference>
<organism evidence="2 3">
    <name type="scientific">Romanomermis culicivorax</name>
    <name type="common">Nematode worm</name>
    <dbReference type="NCBI Taxonomy" id="13658"/>
    <lineage>
        <taxon>Eukaryota</taxon>
        <taxon>Metazoa</taxon>
        <taxon>Ecdysozoa</taxon>
        <taxon>Nematoda</taxon>
        <taxon>Enoplea</taxon>
        <taxon>Dorylaimia</taxon>
        <taxon>Mermithida</taxon>
        <taxon>Mermithoidea</taxon>
        <taxon>Mermithidae</taxon>
        <taxon>Romanomermis</taxon>
    </lineage>
</organism>
<keyword evidence="2" id="KW-1185">Reference proteome</keyword>